<protein>
    <recommendedName>
        <fullName evidence="3">Tip attachment protein J domain-containing protein</fullName>
    </recommendedName>
</protein>
<organism evidence="1 2">
    <name type="scientific">Chryseobacterium arthrosphaerae</name>
    <dbReference type="NCBI Taxonomy" id="651561"/>
    <lineage>
        <taxon>Bacteria</taxon>
        <taxon>Pseudomonadati</taxon>
        <taxon>Bacteroidota</taxon>
        <taxon>Flavobacteriia</taxon>
        <taxon>Flavobacteriales</taxon>
        <taxon>Weeksellaceae</taxon>
        <taxon>Chryseobacterium group</taxon>
        <taxon>Chryseobacterium</taxon>
    </lineage>
</organism>
<evidence type="ECO:0000313" key="1">
    <source>
        <dbReference type="EMBL" id="MEE6129901.1"/>
    </source>
</evidence>
<dbReference type="Proteomes" id="UP001350005">
    <property type="component" value="Unassembled WGS sequence"/>
</dbReference>
<evidence type="ECO:0008006" key="3">
    <source>
        <dbReference type="Google" id="ProtNLM"/>
    </source>
</evidence>
<keyword evidence="2" id="KW-1185">Reference proteome</keyword>
<comment type="caution">
    <text evidence="1">The sequence shown here is derived from an EMBL/GenBank/DDBJ whole genome shotgun (WGS) entry which is preliminary data.</text>
</comment>
<name>A0ABU7R517_9FLAO</name>
<dbReference type="RefSeq" id="WP_330937541.1">
    <property type="nucleotide sequence ID" value="NZ_JAZGJU010000064.1"/>
</dbReference>
<evidence type="ECO:0000313" key="2">
    <source>
        <dbReference type="Proteomes" id="UP001350005"/>
    </source>
</evidence>
<accession>A0ABU7R517</accession>
<reference evidence="1 2" key="1">
    <citation type="submission" date="2024-01" db="EMBL/GenBank/DDBJ databases">
        <title>Whole genome of Chryseobacterium arthrosphaerae NNCa 2741.</title>
        <authorList>
            <person name="Boriskina E.V."/>
            <person name="Gordinskaya N.A."/>
            <person name="Kropotov V.S."/>
            <person name="Alekseeva A.E."/>
            <person name="Makhova M.A."/>
            <person name="Kryazhev D.V."/>
            <person name="Shkurkina I.S."/>
        </authorList>
    </citation>
    <scope>NUCLEOTIDE SEQUENCE [LARGE SCALE GENOMIC DNA]</scope>
    <source>
        <strain evidence="1 2">NNCa 2741</strain>
    </source>
</reference>
<gene>
    <name evidence="1" type="ORF">V2E39_21055</name>
</gene>
<proteinExistence type="predicted"/>
<dbReference type="EMBL" id="JAZGJU010000064">
    <property type="protein sequence ID" value="MEE6129901.1"/>
    <property type="molecule type" value="Genomic_DNA"/>
</dbReference>
<sequence>MVPIKHILNENGVKEIFKFIVPSGAYQGEYVIDKPGGWDDTDSIVNIDTESMNVNDFIIGNNTKLKFYQEKSKTAYNLLKNVYNEQQGDGRILFKWIAEKDGIQYDLLKDNFEVNLNKYSHTYDKLMFKIETELIKSTSQNKLINRDDVTIDLFAEKDLDGNTITPMETFDLGYKKGAAKQSNFYSWDVSQGNTNLSARTDHFFSFHRSDGWEFGNNTNEYCGIKNLPDNSRLDQGPFVSANITLKSIKIEISNMHVVCGRDNALPVPPDIGLYAVVSGPGLYYTQLLKKWTSQQGNTSEIKFDNEIFNLKVNDVSNLSPGQNLSFLFLTNDVNDKFTIASLKLNTSIEITTNMESPIVSTKGIRLIDSIKQVVKNYTSSGIGVLSNYIGIGGIYYNTSISTGIYLRGLPDRFKTLQKIKTSFKSLMTDGASKLLALGYDLLDQNLIIEDLGYFFKDVKCYDLSDKKFLQDGYKFENDKDIVFNTMIFGSKKYSKNVKDDIQNYITMAEFTTPIVNSKNKLDKQTELIIDEYKIQELIEDKSTSTNDNDDDLVMIDMVNQTNYWDLGVFANCFHSEKNGKLNLNCTSPAFDTTMMQVGSSVKITEGINSGQWNIIAIDGSDLTLSKTSGIVSGVNDTPIEYLIPVITKNRSINDGFTDPYLIRDPATSTNTRHNPKYHMARWFQWFGSGLRKKQNTELIKVTNYKNNEAARMKANSTDLVNELQGIVEVGADEPLSRLRNYKTPFFSGDVIEIKYSNVTFQEFTAMYENWRYGASGDRLNSRGYFSLSTPEGIYDAYPFGDGAFSHDRKTNVLSFKGKIKGKSADNPVLLSVVQENKNTVTLNWNYGEDYINPTIDVQYSVDGINWITIRQFVNVKQGTIVDNALAGILSGTDVRFRLIVNTSDFINKPSNTISVNWQFNDYIITIVNKTENTDCGKSKLVLDITGTANLSIEYFWQFQPSGGKLYVTSTMGGPSDVTVETAYGVNYIEGIETRTISVANETKRLYIDLINSDKSENYTQLNCISGTDSLTVFAKVEIKFINGSNIEHEFELDAITTKKFIFIDESPE</sequence>